<keyword evidence="4" id="KW-0460">Magnesium</keyword>
<dbReference type="PANTHER" id="PTHR11603">
    <property type="entry name" value="AAA FAMILY ATPASE"/>
    <property type="match status" value="1"/>
</dbReference>
<sequence length="357" mass="39714">MKRIIIHVLMVIVGATVGDAFLPEFWVLINQRQFQNNIVVNSFIGALIFLIFSIVFIRLLLNFVDKIDKAVATINIPTITLGFFGGVLGLVVGAIASLPLWILRIPILSTIIPFLLMMLAVYVGYSVSTKREADILKFFSKKKSALVIKPEKTEKRDRRKQKGYAKLLDTSVLIDGRIFDILKTGFLDGEIIVPNFVLLELQLLSDSNDNLKRAKGRRGLDLVNDMKEIAKVTVSAKDYTDIHEVDTKLLRYASETGAALVTNDFNLNKVAEIQGVKVLNINDLANAVKPQLIVGDTLEITIVKQGTERRQGIGYLPDGTMIVVEETADKLDKRVTVEVTKSLQTSAGRMIFGELVR</sequence>
<feature type="domain" description="TRAM" evidence="6">
    <location>
        <begin position="291"/>
        <end position="357"/>
    </location>
</feature>
<dbReference type="Pfam" id="PF01850">
    <property type="entry name" value="PIN"/>
    <property type="match status" value="1"/>
</dbReference>
<keyword evidence="2" id="KW-0540">Nuclease</keyword>
<comment type="cofactor">
    <cofactor evidence="1">
        <name>Mg(2+)</name>
        <dbReference type="ChEBI" id="CHEBI:18420"/>
    </cofactor>
</comment>
<dbReference type="Pfam" id="PF01938">
    <property type="entry name" value="TRAM"/>
    <property type="match status" value="1"/>
</dbReference>
<accession>A0A0D6DZ48</accession>
<dbReference type="PROSITE" id="PS50926">
    <property type="entry name" value="TRAM"/>
    <property type="match status" value="1"/>
</dbReference>
<dbReference type="SMART" id="SM00670">
    <property type="entry name" value="PINc"/>
    <property type="match status" value="1"/>
</dbReference>
<evidence type="ECO:0000313" key="7">
    <source>
        <dbReference type="EMBL" id="CEN29061.1"/>
    </source>
</evidence>
<reference evidence="8" key="1">
    <citation type="submission" date="2015-01" db="EMBL/GenBank/DDBJ databases">
        <authorList>
            <person name="Andreevskaya M."/>
        </authorList>
    </citation>
    <scope>NUCLEOTIDE SEQUENCE [LARGE SCALE GENOMIC DNA]</scope>
    <source>
        <strain evidence="8">MKFS47</strain>
    </source>
</reference>
<dbReference type="CDD" id="cd09877">
    <property type="entry name" value="PIN_YacL-like"/>
    <property type="match status" value="1"/>
</dbReference>
<evidence type="ECO:0000259" key="6">
    <source>
        <dbReference type="PROSITE" id="PS50926"/>
    </source>
</evidence>
<organism evidence="7 8">
    <name type="scientific">Pseudolactococcus piscium MKFS47</name>
    <dbReference type="NCBI Taxonomy" id="297352"/>
    <lineage>
        <taxon>Bacteria</taxon>
        <taxon>Bacillati</taxon>
        <taxon>Bacillota</taxon>
        <taxon>Bacilli</taxon>
        <taxon>Lactobacillales</taxon>
        <taxon>Streptococcaceae</taxon>
        <taxon>Pseudolactococcus</taxon>
    </lineage>
</organism>
<dbReference type="InterPro" id="IPR052041">
    <property type="entry name" value="Nucleic_acid_metab_PIN/TRAM"/>
</dbReference>
<keyword evidence="5" id="KW-1133">Transmembrane helix</keyword>
<dbReference type="InterPro" id="IPR002792">
    <property type="entry name" value="TRAM_dom"/>
</dbReference>
<dbReference type="EMBL" id="LN774769">
    <property type="protein sequence ID" value="CEN29061.1"/>
    <property type="molecule type" value="Genomic_DNA"/>
</dbReference>
<proteinExistence type="predicted"/>
<dbReference type="InterPro" id="IPR029060">
    <property type="entry name" value="PIN-like_dom_sf"/>
</dbReference>
<dbReference type="SUPFAM" id="SSF88723">
    <property type="entry name" value="PIN domain-like"/>
    <property type="match status" value="1"/>
</dbReference>
<keyword evidence="5" id="KW-0472">Membrane</keyword>
<dbReference type="GO" id="GO:0004518">
    <property type="term" value="F:nuclease activity"/>
    <property type="evidence" value="ECO:0007669"/>
    <property type="project" value="UniProtKB-KW"/>
</dbReference>
<protein>
    <submittedName>
        <fullName evidence="7">Uncharacterized PIN and TRAM-domain containing protein YacL</fullName>
    </submittedName>
</protein>
<dbReference type="InterPro" id="IPR002716">
    <property type="entry name" value="PIN_dom"/>
</dbReference>
<keyword evidence="3" id="KW-0378">Hydrolase</keyword>
<dbReference type="Gene3D" id="3.40.50.1010">
    <property type="entry name" value="5'-nuclease"/>
    <property type="match status" value="1"/>
</dbReference>
<evidence type="ECO:0000256" key="5">
    <source>
        <dbReference type="SAM" id="Phobius"/>
    </source>
</evidence>
<evidence type="ECO:0000313" key="8">
    <source>
        <dbReference type="Proteomes" id="UP000033166"/>
    </source>
</evidence>
<evidence type="ECO:0000256" key="3">
    <source>
        <dbReference type="ARBA" id="ARBA00022801"/>
    </source>
</evidence>
<gene>
    <name evidence="7" type="primary">yacL</name>
    <name evidence="7" type="ORF">LACPI_1861</name>
</gene>
<dbReference type="KEGG" id="lpk:LACPI_1861"/>
<feature type="transmembrane region" description="Helical" evidence="5">
    <location>
        <begin position="107"/>
        <end position="127"/>
    </location>
</feature>
<name>A0A0D6DZ48_9LACT</name>
<keyword evidence="5" id="KW-0812">Transmembrane</keyword>
<dbReference type="HOGENOM" id="CLU_050839_0_0_9"/>
<evidence type="ECO:0000256" key="4">
    <source>
        <dbReference type="ARBA" id="ARBA00022842"/>
    </source>
</evidence>
<dbReference type="AlphaFoldDB" id="A0A0D6DZ48"/>
<dbReference type="STRING" id="1364.LP2241_50217"/>
<dbReference type="GO" id="GO:0016787">
    <property type="term" value="F:hydrolase activity"/>
    <property type="evidence" value="ECO:0007669"/>
    <property type="project" value="UniProtKB-KW"/>
</dbReference>
<evidence type="ECO:0000256" key="2">
    <source>
        <dbReference type="ARBA" id="ARBA00022722"/>
    </source>
</evidence>
<dbReference type="RefSeq" id="WP_047916077.1">
    <property type="nucleotide sequence ID" value="NZ_LN774769.1"/>
</dbReference>
<feature type="transmembrane region" description="Helical" evidence="5">
    <location>
        <begin position="76"/>
        <end position="101"/>
    </location>
</feature>
<feature type="transmembrane region" description="Helical" evidence="5">
    <location>
        <begin position="44"/>
        <end position="64"/>
    </location>
</feature>
<evidence type="ECO:0000256" key="1">
    <source>
        <dbReference type="ARBA" id="ARBA00001946"/>
    </source>
</evidence>
<dbReference type="PANTHER" id="PTHR11603:SF147">
    <property type="entry name" value="MEMBRANE PROTEIN"/>
    <property type="match status" value="1"/>
</dbReference>
<dbReference type="Proteomes" id="UP000033166">
    <property type="component" value="Chromosome I"/>
</dbReference>